<dbReference type="AlphaFoldDB" id="A0A0R3PJY6"/>
<accession>A0A0R3PJY6</accession>
<reference evidence="1 2" key="2">
    <citation type="submission" date="2018-11" db="EMBL/GenBank/DDBJ databases">
        <authorList>
            <consortium name="Pathogen Informatics"/>
        </authorList>
    </citation>
    <scope>NUCLEOTIDE SEQUENCE [LARGE SCALE GENOMIC DNA]</scope>
    <source>
        <strain evidence="1 2">Costa Rica</strain>
    </source>
</reference>
<evidence type="ECO:0000313" key="2">
    <source>
        <dbReference type="Proteomes" id="UP000267027"/>
    </source>
</evidence>
<dbReference type="WBParaSite" id="ACOC_0000483401-mRNA-1">
    <property type="protein sequence ID" value="ACOC_0000483401-mRNA-1"/>
    <property type="gene ID" value="ACOC_0000483401"/>
</dbReference>
<reference evidence="3" key="1">
    <citation type="submission" date="2017-02" db="UniProtKB">
        <authorList>
            <consortium name="WormBaseParasite"/>
        </authorList>
    </citation>
    <scope>IDENTIFICATION</scope>
</reference>
<evidence type="ECO:0000313" key="3">
    <source>
        <dbReference type="WBParaSite" id="ACOC_0000483401-mRNA-1"/>
    </source>
</evidence>
<dbReference type="EMBL" id="UYYA01003832">
    <property type="protein sequence ID" value="VDM56420.1"/>
    <property type="molecule type" value="Genomic_DNA"/>
</dbReference>
<keyword evidence="2" id="KW-1185">Reference proteome</keyword>
<organism evidence="3">
    <name type="scientific">Angiostrongylus costaricensis</name>
    <name type="common">Nematode worm</name>
    <dbReference type="NCBI Taxonomy" id="334426"/>
    <lineage>
        <taxon>Eukaryota</taxon>
        <taxon>Metazoa</taxon>
        <taxon>Ecdysozoa</taxon>
        <taxon>Nematoda</taxon>
        <taxon>Chromadorea</taxon>
        <taxon>Rhabditida</taxon>
        <taxon>Rhabditina</taxon>
        <taxon>Rhabditomorpha</taxon>
        <taxon>Strongyloidea</taxon>
        <taxon>Metastrongylidae</taxon>
        <taxon>Angiostrongylus</taxon>
    </lineage>
</organism>
<proteinExistence type="predicted"/>
<sequence>MPCVGSGLDVDIGNLTGNDDVVGVGSELVWLHLYWRPKWESPRCVPSAGTVPHDITAPLLLTQHSENNALPIADVQCTLYENNLLF</sequence>
<evidence type="ECO:0000313" key="1">
    <source>
        <dbReference type="EMBL" id="VDM56420.1"/>
    </source>
</evidence>
<dbReference type="Proteomes" id="UP000267027">
    <property type="component" value="Unassembled WGS sequence"/>
</dbReference>
<protein>
    <submittedName>
        <fullName evidence="1 3">Uncharacterized protein</fullName>
    </submittedName>
</protein>
<gene>
    <name evidence="1" type="ORF">ACOC_LOCUS4835</name>
</gene>
<name>A0A0R3PJY6_ANGCS</name>